<dbReference type="GO" id="GO:0005525">
    <property type="term" value="F:GTP binding"/>
    <property type="evidence" value="ECO:0007669"/>
    <property type="project" value="InterPro"/>
</dbReference>
<name>A0A9W6PYR2_9ACTN</name>
<protein>
    <recommendedName>
        <fullName evidence="5">ABC transporter</fullName>
    </recommendedName>
</protein>
<comment type="caution">
    <text evidence="3">The sequence shown here is derived from an EMBL/GenBank/DDBJ whole genome shotgun (WGS) entry which is preliminary data.</text>
</comment>
<keyword evidence="4" id="KW-1185">Reference proteome</keyword>
<feature type="compositionally biased region" description="Low complexity" evidence="1">
    <location>
        <begin position="11"/>
        <end position="32"/>
    </location>
</feature>
<keyword evidence="2" id="KW-0472">Membrane</keyword>
<dbReference type="SUPFAM" id="SSF52540">
    <property type="entry name" value="P-loop containing nucleoside triphosphate hydrolases"/>
    <property type="match status" value="1"/>
</dbReference>
<dbReference type="AlphaFoldDB" id="A0A9W6PYR2"/>
<dbReference type="GO" id="GO:0005829">
    <property type="term" value="C:cytosol"/>
    <property type="evidence" value="ECO:0007669"/>
    <property type="project" value="TreeGrafter"/>
</dbReference>
<keyword evidence="2" id="KW-0812">Transmembrane</keyword>
<keyword evidence="2" id="KW-1133">Transmembrane helix</keyword>
<dbReference type="Gene3D" id="3.40.50.300">
    <property type="entry name" value="P-loop containing nucleotide triphosphate hydrolases"/>
    <property type="match status" value="1"/>
</dbReference>
<dbReference type="GO" id="GO:0043024">
    <property type="term" value="F:ribosomal small subunit binding"/>
    <property type="evidence" value="ECO:0007669"/>
    <property type="project" value="TreeGrafter"/>
</dbReference>
<dbReference type="GO" id="GO:0000028">
    <property type="term" value="P:ribosomal small subunit assembly"/>
    <property type="evidence" value="ECO:0007669"/>
    <property type="project" value="TreeGrafter"/>
</dbReference>
<evidence type="ECO:0000256" key="1">
    <source>
        <dbReference type="SAM" id="MobiDB-lite"/>
    </source>
</evidence>
<dbReference type="PANTHER" id="PTHR42698:SF1">
    <property type="entry name" value="GTPASE ERA, MITOCHONDRIAL"/>
    <property type="match status" value="1"/>
</dbReference>
<evidence type="ECO:0008006" key="5">
    <source>
        <dbReference type="Google" id="ProtNLM"/>
    </source>
</evidence>
<dbReference type="PANTHER" id="PTHR42698">
    <property type="entry name" value="GTPASE ERA"/>
    <property type="match status" value="1"/>
</dbReference>
<proteinExistence type="predicted"/>
<organism evidence="3 4">
    <name type="scientific">Actinomadura rubrobrunea</name>
    <dbReference type="NCBI Taxonomy" id="115335"/>
    <lineage>
        <taxon>Bacteria</taxon>
        <taxon>Bacillati</taxon>
        <taxon>Actinomycetota</taxon>
        <taxon>Actinomycetes</taxon>
        <taxon>Streptosporangiales</taxon>
        <taxon>Thermomonosporaceae</taxon>
        <taxon>Actinomadura</taxon>
    </lineage>
</organism>
<reference evidence="3" key="1">
    <citation type="submission" date="2023-02" db="EMBL/GenBank/DDBJ databases">
        <title>Actinomadura rubrobrunea NBRC 14622.</title>
        <authorList>
            <person name="Ichikawa N."/>
            <person name="Sato H."/>
            <person name="Tonouchi N."/>
        </authorList>
    </citation>
    <scope>NUCLEOTIDE SEQUENCE</scope>
    <source>
        <strain evidence="3">NBRC 14622</strain>
    </source>
</reference>
<evidence type="ECO:0000313" key="4">
    <source>
        <dbReference type="Proteomes" id="UP001165124"/>
    </source>
</evidence>
<dbReference type="EMBL" id="BSRZ01000009">
    <property type="protein sequence ID" value="GLW65484.1"/>
    <property type="molecule type" value="Genomic_DNA"/>
</dbReference>
<dbReference type="InterPro" id="IPR005662">
    <property type="entry name" value="GTPase_Era-like"/>
</dbReference>
<accession>A0A9W6PYR2</accession>
<dbReference type="GO" id="GO:0019843">
    <property type="term" value="F:rRNA binding"/>
    <property type="evidence" value="ECO:0007669"/>
    <property type="project" value="TreeGrafter"/>
</dbReference>
<feature type="region of interest" description="Disordered" evidence="1">
    <location>
        <begin position="1"/>
        <end position="32"/>
    </location>
</feature>
<feature type="transmembrane region" description="Helical" evidence="2">
    <location>
        <begin position="489"/>
        <end position="511"/>
    </location>
</feature>
<dbReference type="Proteomes" id="UP001165124">
    <property type="component" value="Unassembled WGS sequence"/>
</dbReference>
<gene>
    <name evidence="3" type="ORF">Arub01_37280</name>
</gene>
<evidence type="ECO:0000256" key="2">
    <source>
        <dbReference type="SAM" id="Phobius"/>
    </source>
</evidence>
<sequence length="565" mass="60846">MTTSAIPVNPSPGSGATPPGAGSAAGAARDAASPLTERLDRLDSLVRLGAGRLDQSLLDEARRLLDRAGQRLRLSGEHTVVTLAGGTGSGKSSLFNAICGLELSPTGIRRPMTSRAHACVWGLDGAGPLLDWLDVDKRHRYARASALDLERADASLQGLVLIDLPDHDSIQAVHRAEADRFVTIADLLVWVVDPQKYADAALHRNYIVPYARHAGVTLIVLNQVDRLQPAEVEDCVADLRRLLEAEGLADPRIITTSAVQEDGVRQFRDVLVDTVAARRARSERLAADIGRLAERFAAHRPPDDFPSAVDQVRRDELIQALTDAAGAPAVAEAMESAYELRAADFMGWPVQALITRLRSDPLRRMRLTELREELRGAFTGPVGAQQGEVDAALQGVTDGVTAALPEPWARSVRAAARSHAAELPEALGEAVREALPTFNQVPRWWWLVKTWQYFLALVSVLGVAWIVLLVVYGVTGGESSDPLLGETGLIPYVAVLVVCTLGMGALTSSACRNLVALSSARHGDRMEEHMRERIAQVADSKVLAPVAAELEVCARFRADVDAVQG</sequence>
<evidence type="ECO:0000313" key="3">
    <source>
        <dbReference type="EMBL" id="GLW65484.1"/>
    </source>
</evidence>
<feature type="transmembrane region" description="Helical" evidence="2">
    <location>
        <begin position="453"/>
        <end position="474"/>
    </location>
</feature>
<dbReference type="RefSeq" id="WP_067909928.1">
    <property type="nucleotide sequence ID" value="NZ_BSRZ01000009.1"/>
</dbReference>
<dbReference type="InterPro" id="IPR027417">
    <property type="entry name" value="P-loop_NTPase"/>
</dbReference>